<organism evidence="1 2">
    <name type="scientific">Babesia duncani</name>
    <dbReference type="NCBI Taxonomy" id="323732"/>
    <lineage>
        <taxon>Eukaryota</taxon>
        <taxon>Sar</taxon>
        <taxon>Alveolata</taxon>
        <taxon>Apicomplexa</taxon>
        <taxon>Aconoidasida</taxon>
        <taxon>Piroplasmida</taxon>
        <taxon>Babesiidae</taxon>
        <taxon>Babesia</taxon>
    </lineage>
</organism>
<dbReference type="EMBL" id="JALLKP010000003">
    <property type="protein sequence ID" value="KAK2196250.1"/>
    <property type="molecule type" value="Genomic_DNA"/>
</dbReference>
<proteinExistence type="predicted"/>
<feature type="non-terminal residue" evidence="1">
    <location>
        <position position="1"/>
    </location>
</feature>
<protein>
    <submittedName>
        <fullName evidence="1">Uncharacterized protein</fullName>
    </submittedName>
</protein>
<feature type="non-terminal residue" evidence="1">
    <location>
        <position position="83"/>
    </location>
</feature>
<dbReference type="GeneID" id="94337148"/>
<name>A0AAD9PJY7_9APIC</name>
<dbReference type="Proteomes" id="UP001214638">
    <property type="component" value="Unassembled WGS sequence"/>
</dbReference>
<dbReference type="KEGG" id="bdw:94337148"/>
<reference evidence="1" key="1">
    <citation type="journal article" date="2023" name="Nat. Microbiol.">
        <title>Babesia duncani multi-omics identifies virulence factors and drug targets.</title>
        <authorList>
            <person name="Singh P."/>
            <person name="Lonardi S."/>
            <person name="Liang Q."/>
            <person name="Vydyam P."/>
            <person name="Khabirova E."/>
            <person name="Fang T."/>
            <person name="Gihaz S."/>
            <person name="Thekkiniath J."/>
            <person name="Munshi M."/>
            <person name="Abel S."/>
            <person name="Ciampossin L."/>
            <person name="Batugedara G."/>
            <person name="Gupta M."/>
            <person name="Lu X.M."/>
            <person name="Lenz T."/>
            <person name="Chakravarty S."/>
            <person name="Cornillot E."/>
            <person name="Hu Y."/>
            <person name="Ma W."/>
            <person name="Gonzalez L.M."/>
            <person name="Sanchez S."/>
            <person name="Estrada K."/>
            <person name="Sanchez-Flores A."/>
            <person name="Montero E."/>
            <person name="Harb O.S."/>
            <person name="Le Roch K.G."/>
            <person name="Mamoun C.B."/>
        </authorList>
    </citation>
    <scope>NUCLEOTIDE SEQUENCE</scope>
    <source>
        <strain evidence="1">WA1</strain>
    </source>
</reference>
<dbReference type="RefSeq" id="XP_067803092.1">
    <property type="nucleotide sequence ID" value="XM_067947870.1"/>
</dbReference>
<dbReference type="AlphaFoldDB" id="A0AAD9PJY7"/>
<accession>A0AAD9PJY7</accession>
<evidence type="ECO:0000313" key="2">
    <source>
        <dbReference type="Proteomes" id="UP001214638"/>
    </source>
</evidence>
<sequence length="83" mass="9206">VKDVIEKHCTCKKNKCCFRDITDGDLSSHSAEQNKLKNIALAIFKYFRPPIAHSTGLMTLKSTADIDLQFSSGSSNEKITVDT</sequence>
<evidence type="ECO:0000313" key="1">
    <source>
        <dbReference type="EMBL" id="KAK2196250.1"/>
    </source>
</evidence>
<keyword evidence="2" id="KW-1185">Reference proteome</keyword>
<gene>
    <name evidence="1" type="ORF">BdWA1_002851</name>
</gene>
<comment type="caution">
    <text evidence="1">The sequence shown here is derived from an EMBL/GenBank/DDBJ whole genome shotgun (WGS) entry which is preliminary data.</text>
</comment>